<keyword evidence="1" id="KW-0812">Transmembrane</keyword>
<feature type="transmembrane region" description="Helical" evidence="1">
    <location>
        <begin position="413"/>
        <end position="430"/>
    </location>
</feature>
<evidence type="ECO:0000313" key="2">
    <source>
        <dbReference type="EMBL" id="GAB1318158.1"/>
    </source>
</evidence>
<organism evidence="2 3">
    <name type="scientific">Madurella fahalii</name>
    <dbReference type="NCBI Taxonomy" id="1157608"/>
    <lineage>
        <taxon>Eukaryota</taxon>
        <taxon>Fungi</taxon>
        <taxon>Dikarya</taxon>
        <taxon>Ascomycota</taxon>
        <taxon>Pezizomycotina</taxon>
        <taxon>Sordariomycetes</taxon>
        <taxon>Sordariomycetidae</taxon>
        <taxon>Sordariales</taxon>
        <taxon>Sordariales incertae sedis</taxon>
        <taxon>Madurella</taxon>
    </lineage>
</organism>
<comment type="caution">
    <text evidence="2">The sequence shown here is derived from an EMBL/GenBank/DDBJ whole genome shotgun (WGS) entry which is preliminary data.</text>
</comment>
<gene>
    <name evidence="2" type="ORF">MFIFM68171_08368</name>
</gene>
<dbReference type="RefSeq" id="XP_070919889.1">
    <property type="nucleotide sequence ID" value="XM_071063788.1"/>
</dbReference>
<dbReference type="GeneID" id="98179111"/>
<dbReference type="Proteomes" id="UP001628179">
    <property type="component" value="Unassembled WGS sequence"/>
</dbReference>
<evidence type="ECO:0000256" key="1">
    <source>
        <dbReference type="SAM" id="Phobius"/>
    </source>
</evidence>
<evidence type="ECO:0000313" key="3">
    <source>
        <dbReference type="Proteomes" id="UP001628179"/>
    </source>
</evidence>
<keyword evidence="1" id="KW-1133">Transmembrane helix</keyword>
<protein>
    <submittedName>
        <fullName evidence="2">Uncharacterized protein</fullName>
    </submittedName>
</protein>
<name>A0ABQ0GK68_9PEZI</name>
<keyword evidence="1" id="KW-0472">Membrane</keyword>
<dbReference type="EMBL" id="BAAFSV010000004">
    <property type="protein sequence ID" value="GAB1318158.1"/>
    <property type="molecule type" value="Genomic_DNA"/>
</dbReference>
<keyword evidence="3" id="KW-1185">Reference proteome</keyword>
<proteinExistence type="predicted"/>
<reference evidence="2 3" key="1">
    <citation type="submission" date="2024-09" db="EMBL/GenBank/DDBJ databases">
        <title>Itraconazole resistance in Madurella fahalii resulting from another homologue of gene encoding cytochrome P450 14-alpha sterol demethylase (CYP51).</title>
        <authorList>
            <person name="Yoshioka I."/>
            <person name="Fahal A.H."/>
            <person name="Kaneko S."/>
            <person name="Yaguchi T."/>
        </authorList>
    </citation>
    <scope>NUCLEOTIDE SEQUENCE [LARGE SCALE GENOMIC DNA]</scope>
    <source>
        <strain evidence="2 3">IFM 68171</strain>
    </source>
</reference>
<accession>A0ABQ0GK68</accession>
<sequence>MYPEYLDTAYFNGSCPSLSASERQPGRAGTSAVSDSACPHTAAQQIINYLPRILDSNQQTGYISNYTISGRKHARDISVGWTKDNQPGSTVVYATSPMDIVSRELALEGNRQWSKLRTTKAKIALENERYQFTPDGTLDADMPRILVSTSRSRWRQPALAIRCLPSSTNTTHYLVQVPELPFRVPQPAEVPTVRTLGLPKAAFNVTSTPLGVFMDTSRNPPANLTTAFLWSEKTDADTLCLVAAKWAAGNVWISEPNQMTAESSYSVDPNISALAFADPADLITIAPDWANQLDTVLQPQVDPVANSTQNAVGVFERIRATCQHNLQCLSITFGLYLTDALSRHMNSWTVYNCEGDPYLAPLQQLKCVTVRGPDLTRATAPMTPIDDLNQYLSIVTSYYSWQYAYRITGAAESAAWVFLLLHVALVLIHFTEHYVRKRTYEEEDEGWSDVGELVALALKTEPPEYMRDDDSEEKMVTAEPWRLRVYARDEEGRKTSAFIVRPEAWRNARKTTHVR</sequence>